<evidence type="ECO:0000259" key="4">
    <source>
        <dbReference type="PROSITE" id="PS50056"/>
    </source>
</evidence>
<name>X1DWB7_9ZZZZ</name>
<dbReference type="AlphaFoldDB" id="X1DWB7"/>
<evidence type="ECO:0000313" key="5">
    <source>
        <dbReference type="EMBL" id="GAH09249.1"/>
    </source>
</evidence>
<gene>
    <name evidence="5" type="ORF">S01H4_55837</name>
</gene>
<comment type="similarity">
    <text evidence="1">Belongs to the protein-tyrosine phosphatase family. Non-receptor class dual specificity subfamily.</text>
</comment>
<dbReference type="InterPro" id="IPR020422">
    <property type="entry name" value="TYR_PHOSPHATASE_DUAL_dom"/>
</dbReference>
<dbReference type="InterPro" id="IPR000340">
    <property type="entry name" value="Dual-sp_phosphatase_cat-dom"/>
</dbReference>
<keyword evidence="2" id="KW-0378">Hydrolase</keyword>
<proteinExistence type="inferred from homology"/>
<protein>
    <recommendedName>
        <fullName evidence="4">Tyrosine specific protein phosphatases domain-containing protein</fullName>
    </recommendedName>
</protein>
<reference evidence="5" key="1">
    <citation type="journal article" date="2014" name="Front. Microbiol.">
        <title>High frequency of phylogenetically diverse reductive dehalogenase-homologous genes in deep subseafloor sedimentary metagenomes.</title>
        <authorList>
            <person name="Kawai M."/>
            <person name="Futagami T."/>
            <person name="Toyoda A."/>
            <person name="Takaki Y."/>
            <person name="Nishi S."/>
            <person name="Hori S."/>
            <person name="Arai W."/>
            <person name="Tsubouchi T."/>
            <person name="Morono Y."/>
            <person name="Uchiyama I."/>
            <person name="Ito T."/>
            <person name="Fujiyama A."/>
            <person name="Inagaki F."/>
            <person name="Takami H."/>
        </authorList>
    </citation>
    <scope>NUCLEOTIDE SEQUENCE</scope>
    <source>
        <strain evidence="5">Expedition CK06-06</strain>
    </source>
</reference>
<evidence type="ECO:0000256" key="3">
    <source>
        <dbReference type="ARBA" id="ARBA00022912"/>
    </source>
</evidence>
<dbReference type="Gene3D" id="3.90.190.10">
    <property type="entry name" value="Protein tyrosine phosphatase superfamily"/>
    <property type="match status" value="1"/>
</dbReference>
<dbReference type="GO" id="GO:0004721">
    <property type="term" value="F:phosphoprotein phosphatase activity"/>
    <property type="evidence" value="ECO:0007669"/>
    <property type="project" value="UniProtKB-KW"/>
</dbReference>
<dbReference type="CDD" id="cd14498">
    <property type="entry name" value="DSP"/>
    <property type="match status" value="1"/>
</dbReference>
<keyword evidence="3" id="KW-0904">Protein phosphatase</keyword>
<dbReference type="Pfam" id="PF00782">
    <property type="entry name" value="DSPc"/>
    <property type="match status" value="1"/>
</dbReference>
<dbReference type="PANTHER" id="PTHR45961">
    <property type="entry name" value="IP21249P"/>
    <property type="match status" value="1"/>
</dbReference>
<organism evidence="5">
    <name type="scientific">marine sediment metagenome</name>
    <dbReference type="NCBI Taxonomy" id="412755"/>
    <lineage>
        <taxon>unclassified sequences</taxon>
        <taxon>metagenomes</taxon>
        <taxon>ecological metagenomes</taxon>
    </lineage>
</organism>
<dbReference type="SUPFAM" id="SSF52799">
    <property type="entry name" value="(Phosphotyrosine protein) phosphatases II"/>
    <property type="match status" value="1"/>
</dbReference>
<feature type="domain" description="Tyrosine specific protein phosphatases" evidence="4">
    <location>
        <begin position="80"/>
        <end position="147"/>
    </location>
</feature>
<dbReference type="InterPro" id="IPR052103">
    <property type="entry name" value="Dual_spec_Phospatases"/>
</dbReference>
<evidence type="ECO:0000256" key="2">
    <source>
        <dbReference type="ARBA" id="ARBA00022801"/>
    </source>
</evidence>
<comment type="caution">
    <text evidence="5">The sequence shown here is derived from an EMBL/GenBank/DDBJ whole genome shotgun (WGS) entry which is preliminary data.</text>
</comment>
<sequence length="162" mass="18663">MNFIFRYLKKRHPFEYSQISDQLYVAAWPTGEDYEVLKELGVRLVINMDWVPADEKLDEPPLSVLALTEIDTPLTPMSMENIWKGVNRAQEVFDEGDRVMVYCKGGVHRSVAMACCILVSQGYSAEEAMALVKERRPVADPYTEHFKARILKFEDEWKAKDG</sequence>
<dbReference type="InterPro" id="IPR000387">
    <property type="entry name" value="Tyr_Pase_dom"/>
</dbReference>
<dbReference type="PROSITE" id="PS50056">
    <property type="entry name" value="TYR_PHOSPHATASE_2"/>
    <property type="match status" value="1"/>
</dbReference>
<dbReference type="EMBL" id="BART01032278">
    <property type="protein sequence ID" value="GAH09249.1"/>
    <property type="molecule type" value="Genomic_DNA"/>
</dbReference>
<feature type="non-terminal residue" evidence="5">
    <location>
        <position position="162"/>
    </location>
</feature>
<dbReference type="SMART" id="SM00195">
    <property type="entry name" value="DSPc"/>
    <property type="match status" value="1"/>
</dbReference>
<evidence type="ECO:0000256" key="1">
    <source>
        <dbReference type="ARBA" id="ARBA00008601"/>
    </source>
</evidence>
<dbReference type="PANTHER" id="PTHR45961:SF6">
    <property type="entry name" value="IP21249P"/>
    <property type="match status" value="1"/>
</dbReference>
<accession>X1DWB7</accession>
<dbReference type="InterPro" id="IPR029021">
    <property type="entry name" value="Prot-tyrosine_phosphatase-like"/>
</dbReference>